<dbReference type="AlphaFoldDB" id="A0A2B6JMX7"/>
<evidence type="ECO:0000313" key="2">
    <source>
        <dbReference type="Proteomes" id="UP000219775"/>
    </source>
</evidence>
<name>A0A2B6JMX7_9BACI</name>
<organism evidence="1 2">
    <name type="scientific">Bacillus pseudomycoides</name>
    <dbReference type="NCBI Taxonomy" id="64104"/>
    <lineage>
        <taxon>Bacteria</taxon>
        <taxon>Bacillati</taxon>
        <taxon>Bacillota</taxon>
        <taxon>Bacilli</taxon>
        <taxon>Bacillales</taxon>
        <taxon>Bacillaceae</taxon>
        <taxon>Bacillus</taxon>
        <taxon>Bacillus cereus group</taxon>
    </lineage>
</organism>
<proteinExistence type="predicted"/>
<dbReference type="EMBL" id="NUDP01000028">
    <property type="protein sequence ID" value="PEM70931.1"/>
    <property type="molecule type" value="Genomic_DNA"/>
</dbReference>
<sequence length="184" mass="20352">MKIKGVLISILVLVTFLGFSPMERASASVSSNPVNEVGDRIDTSKNYYIVPVDSPTKGLRFFLLHNSLLPVLLSPVGGTIEKPLANPVKLHFSEDSKKYRVEMLVNIMGRSASYWFHSTGGSVNFIGSEKDIVDWTITPVKGGYTFQAEGGYLYYEDIISPMNGPLTRTYLGEKEVVWKLVPAS</sequence>
<reference evidence="1 2" key="1">
    <citation type="submission" date="2017-09" db="EMBL/GenBank/DDBJ databases">
        <title>Large-scale bioinformatics analysis of Bacillus genomes uncovers conserved roles of natural products in bacterial physiology.</title>
        <authorList>
            <consortium name="Agbiome Team Llc"/>
            <person name="Bleich R.M."/>
            <person name="Grubbs K.J."/>
            <person name="Santa Maria K.C."/>
            <person name="Allen S.E."/>
            <person name="Farag S."/>
            <person name="Shank E.A."/>
            <person name="Bowers A."/>
        </authorList>
    </citation>
    <scope>NUCLEOTIDE SEQUENCE [LARGE SCALE GENOMIC DNA]</scope>
    <source>
        <strain evidence="1 2">AFS009893</strain>
    </source>
</reference>
<protein>
    <submittedName>
        <fullName evidence="1">Uncharacterized protein</fullName>
    </submittedName>
</protein>
<gene>
    <name evidence="1" type="ORF">CN613_06900</name>
</gene>
<accession>A0A2B6JMX7</accession>
<comment type="caution">
    <text evidence="1">The sequence shown here is derived from an EMBL/GenBank/DDBJ whole genome shotgun (WGS) entry which is preliminary data.</text>
</comment>
<dbReference type="RefSeq" id="WP_097850300.1">
    <property type="nucleotide sequence ID" value="NZ_NUBH01000123.1"/>
</dbReference>
<evidence type="ECO:0000313" key="1">
    <source>
        <dbReference type="EMBL" id="PEM70931.1"/>
    </source>
</evidence>
<dbReference type="Proteomes" id="UP000219775">
    <property type="component" value="Unassembled WGS sequence"/>
</dbReference>